<proteinExistence type="predicted"/>
<dbReference type="PANTHER" id="PTHR33747">
    <property type="entry name" value="UPF0225 PROTEIN SCO1677"/>
    <property type="match status" value="1"/>
</dbReference>
<comment type="caution">
    <text evidence="2">The sequence shown here is derived from an EMBL/GenBank/DDBJ whole genome shotgun (WGS) entry which is preliminary data.</text>
</comment>
<evidence type="ECO:0000313" key="3">
    <source>
        <dbReference type="Proteomes" id="UP001597118"/>
    </source>
</evidence>
<dbReference type="Proteomes" id="UP001597118">
    <property type="component" value="Unassembled WGS sequence"/>
</dbReference>
<dbReference type="InterPro" id="IPR032710">
    <property type="entry name" value="NTF2-like_dom_sf"/>
</dbReference>
<dbReference type="InterPro" id="IPR048469">
    <property type="entry name" value="YchJ-like_M"/>
</dbReference>
<dbReference type="SUPFAM" id="SSF54427">
    <property type="entry name" value="NTF2-like"/>
    <property type="match status" value="1"/>
</dbReference>
<dbReference type="PANTHER" id="PTHR33747:SF1">
    <property type="entry name" value="ADENYLATE CYCLASE-ASSOCIATED CAP C-TERMINAL DOMAIN-CONTAINING PROTEIN"/>
    <property type="match status" value="1"/>
</dbReference>
<name>A0ABW4IIX5_9SPHI</name>
<dbReference type="Pfam" id="PF17775">
    <property type="entry name" value="YchJ_M-like"/>
    <property type="match status" value="1"/>
</dbReference>
<accession>A0ABW4IIX5</accession>
<feature type="domain" description="YchJ-like middle NTF2-like" evidence="1">
    <location>
        <begin position="27"/>
        <end position="119"/>
    </location>
</feature>
<dbReference type="RefSeq" id="WP_379664249.1">
    <property type="nucleotide sequence ID" value="NZ_JBHUDG010000051.1"/>
</dbReference>
<reference evidence="3" key="1">
    <citation type="journal article" date="2019" name="Int. J. Syst. Evol. Microbiol.">
        <title>The Global Catalogue of Microorganisms (GCM) 10K type strain sequencing project: providing services to taxonomists for standard genome sequencing and annotation.</title>
        <authorList>
            <consortium name="The Broad Institute Genomics Platform"/>
            <consortium name="The Broad Institute Genome Sequencing Center for Infectious Disease"/>
            <person name="Wu L."/>
            <person name="Ma J."/>
        </authorList>
    </citation>
    <scope>NUCLEOTIDE SEQUENCE [LARGE SCALE GENOMIC DNA]</scope>
    <source>
        <strain evidence="3">CCUG 53762</strain>
    </source>
</reference>
<dbReference type="EMBL" id="JBHUDG010000051">
    <property type="protein sequence ID" value="MFD1631927.1"/>
    <property type="molecule type" value="Genomic_DNA"/>
</dbReference>
<gene>
    <name evidence="2" type="ORF">ACFSAH_18795</name>
</gene>
<evidence type="ECO:0000259" key="1">
    <source>
        <dbReference type="Pfam" id="PF17775"/>
    </source>
</evidence>
<evidence type="ECO:0000313" key="2">
    <source>
        <dbReference type="EMBL" id="MFD1631927.1"/>
    </source>
</evidence>
<protein>
    <submittedName>
        <fullName evidence="2">YchJ family protein</fullName>
    </submittedName>
</protein>
<keyword evidence="3" id="KW-1185">Reference proteome</keyword>
<dbReference type="Gene3D" id="3.10.450.50">
    <property type="match status" value="1"/>
</dbReference>
<organism evidence="2 3">
    <name type="scientific">Pseudopedobacter beijingensis</name>
    <dbReference type="NCBI Taxonomy" id="1207056"/>
    <lineage>
        <taxon>Bacteria</taxon>
        <taxon>Pseudomonadati</taxon>
        <taxon>Bacteroidota</taxon>
        <taxon>Sphingobacteriia</taxon>
        <taxon>Sphingobacteriales</taxon>
        <taxon>Sphingobacteriaceae</taxon>
        <taxon>Pseudopedobacter</taxon>
    </lineage>
</organism>
<sequence>MCPCGNQIEYSRCCELFHKHQLPITDALTLMKSRYSAYVYANADYILNTTHPNKVHLHHKKDILNWAKANKWLKLEIISHNINTVEFKAYYFNNKMQLEVHHERSRFEQLNNKWYYLDAIYF</sequence>